<sequence length="718" mass="83533">MILYYAALPVHLQSILVHKMTLHPDEEAILLFQDDTETEMYEGYRELEGSGLNLKSMCKSSIFKNIIVAQTFISRKAQYDNLQISDMNDHIVNSFDILFERLNVQLETLDTIYVTYEHDADFSFYLEERCIPHFVIESGKNDLSRLIAMNPKIGFPLNFENHVFWTLDGVGQAVIRSDSEDTLKHWGNKIKAVFDYNQALAKLTDNQLSQIYIFYNHIEIDYPEQATMILLVNPRGKHFWSIRRSELSQFLDKQFGSKWDYQLASKHLWAQEQLAFDFYTEYGEPLMLKYHPRAFRDDVKSKQLFGPSAQVMTILPIDFLKLRFKQKLKKAIVFASTAGDFVSELAEEQVLLTEDMGRTHIDYFKLYIALRFLIENFENPIIYALPPYLSQINLLLRHHFETTIEAQKYHNAIEITPQTFILAEFLDPNFNRSANVIFFNGIRRDVSIQNLNILEIYKNTDEAEVFFDLSSENLYFYHENNIWDYNDRLVEKLNKISITKALPYSKIQLKAKLPSYKKQYEILSTMLDSWKLSKLESDMEYVRSTLQSTQYLVQNYLVPSLSKEEMSAVLPNITDFSAYLDILYELRGKHVIVIAVRDTAGYLILAEQREKIKKIGFEKFDSSTQIPFSGISNQGEVIEQTGPQNTNTSVDLLINAKDIIEVSSSPFKSGNYAQLKINDHDYAVNRRGINIVVYDAEKSKVLDSVAFDMHDPQMKVYR</sequence>
<evidence type="ECO:0000313" key="1">
    <source>
        <dbReference type="EMBL" id="MEY8538508.1"/>
    </source>
</evidence>
<organism evidence="1 2">
    <name type="scientific">Lactococcus muris</name>
    <dbReference type="NCBI Taxonomy" id="2941330"/>
    <lineage>
        <taxon>Bacteria</taxon>
        <taxon>Bacillati</taxon>
        <taxon>Bacillota</taxon>
        <taxon>Bacilli</taxon>
        <taxon>Lactobacillales</taxon>
        <taxon>Streptococcaceae</taxon>
        <taxon>Lactococcus</taxon>
    </lineage>
</organism>
<reference evidence="1 2" key="1">
    <citation type="submission" date="2024-03" db="EMBL/GenBank/DDBJ databases">
        <title>Mouse gut bacterial collection (mGBC) of GemPharmatech.</title>
        <authorList>
            <person name="He Y."/>
            <person name="Dong L."/>
            <person name="Wu D."/>
            <person name="Gao X."/>
            <person name="Lin Z."/>
        </authorList>
    </citation>
    <scope>NUCLEOTIDE SEQUENCE [LARGE SCALE GENOMIC DNA]</scope>
    <source>
        <strain evidence="1 2">20-218</strain>
    </source>
</reference>
<gene>
    <name evidence="1" type="ORF">AALM99_08650</name>
</gene>
<name>A0ABV4DD11_9LACT</name>
<comment type="caution">
    <text evidence="1">The sequence shown here is derived from an EMBL/GenBank/DDBJ whole genome shotgun (WGS) entry which is preliminary data.</text>
</comment>
<proteinExistence type="predicted"/>
<dbReference type="EMBL" id="JBCLSQ010000021">
    <property type="protein sequence ID" value="MEY8538508.1"/>
    <property type="molecule type" value="Genomic_DNA"/>
</dbReference>
<dbReference type="Proteomes" id="UP001565242">
    <property type="component" value="Unassembled WGS sequence"/>
</dbReference>
<protein>
    <submittedName>
        <fullName evidence="1">Uncharacterized protein</fullName>
    </submittedName>
</protein>
<accession>A0ABV4DD11</accession>
<evidence type="ECO:0000313" key="2">
    <source>
        <dbReference type="Proteomes" id="UP001565242"/>
    </source>
</evidence>
<keyword evidence="2" id="KW-1185">Reference proteome</keyword>
<dbReference type="RefSeq" id="WP_369918643.1">
    <property type="nucleotide sequence ID" value="NZ_JBCLSQ010000021.1"/>
</dbReference>